<dbReference type="InterPro" id="IPR029058">
    <property type="entry name" value="AB_hydrolase_fold"/>
</dbReference>
<dbReference type="Gene3D" id="3.40.50.1820">
    <property type="entry name" value="alpha/beta hydrolase"/>
    <property type="match status" value="1"/>
</dbReference>
<organism evidence="1 2">
    <name type="scientific">Companilactobacillus versmoldensis DSM 14857 = KCTC 3814</name>
    <dbReference type="NCBI Taxonomy" id="1423815"/>
    <lineage>
        <taxon>Bacteria</taxon>
        <taxon>Bacillati</taxon>
        <taxon>Bacillota</taxon>
        <taxon>Bacilli</taxon>
        <taxon>Lactobacillales</taxon>
        <taxon>Lactobacillaceae</taxon>
        <taxon>Companilactobacillus</taxon>
    </lineage>
</organism>
<keyword evidence="2" id="KW-1185">Reference proteome</keyword>
<gene>
    <name evidence="1" type="ORF">FC27_GL002252</name>
</gene>
<dbReference type="GO" id="GO:0016787">
    <property type="term" value="F:hydrolase activity"/>
    <property type="evidence" value="ECO:0007669"/>
    <property type="project" value="UniProtKB-KW"/>
</dbReference>
<dbReference type="Proteomes" id="UP000051647">
    <property type="component" value="Unassembled WGS sequence"/>
</dbReference>
<dbReference type="RefSeq" id="WP_010624711.1">
    <property type="nucleotide sequence ID" value="NZ_AZFA01000009.1"/>
</dbReference>
<dbReference type="PATRIC" id="fig|1423815.3.peg.2310"/>
<dbReference type="EMBL" id="AZFA01000009">
    <property type="protein sequence ID" value="KRL66926.1"/>
    <property type="molecule type" value="Genomic_DNA"/>
</dbReference>
<accession>A0A0R1SEC2</accession>
<comment type="caution">
    <text evidence="1">The sequence shown here is derived from an EMBL/GenBank/DDBJ whole genome shotgun (WGS) entry which is preliminary data.</text>
</comment>
<dbReference type="STRING" id="1423815.FC27_GL002252"/>
<keyword evidence="1" id="KW-0378">Hydrolase</keyword>
<dbReference type="SUPFAM" id="SSF53474">
    <property type="entry name" value="alpha/beta-Hydrolases"/>
    <property type="match status" value="1"/>
</dbReference>
<sequence length="264" mass="29079">MKKKIIAIILGTMALFSMLIISSITTKSDVEAASTADPIFFVPGAYSNVDSWDKMYQRLDPQGVHPVVKLEVSTNGTVQRTNVRMGKTGERPFVTINNEDYLWDDQAVYEGANGIDRAIQSYKTQNPFDKADIIGQSNGGNQITRYMELYPSKMFGTFLSTGTPYNMRADNGAAPTDLLLNLIAGAPRLDPNLKVINCIGRTPTDLTTDEVVSRDSAMSGRNIFVGNVASFTNLYFTGDDAIHSHQIESAQLQQFITKYINIGN</sequence>
<dbReference type="Pfam" id="PF06028">
    <property type="entry name" value="DUF915"/>
    <property type="match status" value="1"/>
</dbReference>
<dbReference type="OrthoDB" id="2291416at2"/>
<reference evidence="1 2" key="1">
    <citation type="journal article" date="2015" name="Genome Announc.">
        <title>Expanding the biotechnology potential of lactobacilli through comparative genomics of 213 strains and associated genera.</title>
        <authorList>
            <person name="Sun Z."/>
            <person name="Harris H.M."/>
            <person name="McCann A."/>
            <person name="Guo C."/>
            <person name="Argimon S."/>
            <person name="Zhang W."/>
            <person name="Yang X."/>
            <person name="Jeffery I.B."/>
            <person name="Cooney J.C."/>
            <person name="Kagawa T.F."/>
            <person name="Liu W."/>
            <person name="Song Y."/>
            <person name="Salvetti E."/>
            <person name="Wrobel A."/>
            <person name="Rasinkangas P."/>
            <person name="Parkhill J."/>
            <person name="Rea M.C."/>
            <person name="O'Sullivan O."/>
            <person name="Ritari J."/>
            <person name="Douillard F.P."/>
            <person name="Paul Ross R."/>
            <person name="Yang R."/>
            <person name="Briner A.E."/>
            <person name="Felis G.E."/>
            <person name="de Vos W.M."/>
            <person name="Barrangou R."/>
            <person name="Klaenhammer T.R."/>
            <person name="Caufield P.W."/>
            <person name="Cui Y."/>
            <person name="Zhang H."/>
            <person name="O'Toole P.W."/>
        </authorList>
    </citation>
    <scope>NUCLEOTIDE SEQUENCE [LARGE SCALE GENOMIC DNA]</scope>
    <source>
        <strain evidence="1 2">DSM 14857</strain>
    </source>
</reference>
<protein>
    <submittedName>
        <fullName evidence="1">Alpha beta hydrolase superfamily protein</fullName>
    </submittedName>
</protein>
<dbReference type="InterPro" id="IPR010315">
    <property type="entry name" value="DUF915_hydro-like"/>
</dbReference>
<name>A0A0R1SEC2_9LACO</name>
<proteinExistence type="predicted"/>
<dbReference type="AlphaFoldDB" id="A0A0R1SEC2"/>
<dbReference type="eggNOG" id="COG4814">
    <property type="taxonomic scope" value="Bacteria"/>
</dbReference>
<evidence type="ECO:0000313" key="1">
    <source>
        <dbReference type="EMBL" id="KRL66926.1"/>
    </source>
</evidence>
<evidence type="ECO:0000313" key="2">
    <source>
        <dbReference type="Proteomes" id="UP000051647"/>
    </source>
</evidence>